<comment type="caution">
    <text evidence="1">The sequence shown here is derived from an EMBL/GenBank/DDBJ whole genome shotgun (WGS) entry which is preliminary data.</text>
</comment>
<name>A0A396SPU8_9LACO</name>
<dbReference type="InterPro" id="IPR008489">
    <property type="entry name" value="DUF771"/>
</dbReference>
<organism evidence="1 2">
    <name type="scientific">Lactobacillus bombicola</name>
    <dbReference type="NCBI Taxonomy" id="1505723"/>
    <lineage>
        <taxon>Bacteria</taxon>
        <taxon>Bacillati</taxon>
        <taxon>Bacillota</taxon>
        <taxon>Bacilli</taxon>
        <taxon>Lactobacillales</taxon>
        <taxon>Lactobacillaceae</taxon>
        <taxon>Lactobacillus</taxon>
    </lineage>
</organism>
<accession>A0A396SPU8</accession>
<evidence type="ECO:0000313" key="2">
    <source>
        <dbReference type="Proteomes" id="UP000265862"/>
    </source>
</evidence>
<gene>
    <name evidence="1" type="ORF">DS835_07015</name>
</gene>
<reference evidence="1 2" key="1">
    <citation type="submission" date="2018-07" db="EMBL/GenBank/DDBJ databases">
        <title>Genome sequences of six Lactobacillus spp. isolated from bumble bee guts.</title>
        <authorList>
            <person name="Motta E.V.S."/>
            <person name="Moran N.A."/>
        </authorList>
    </citation>
    <scope>NUCLEOTIDE SEQUENCE [LARGE SCALE GENOMIC DNA]</scope>
    <source>
        <strain evidence="1 2">OCC3</strain>
    </source>
</reference>
<evidence type="ECO:0000313" key="1">
    <source>
        <dbReference type="EMBL" id="RHW53686.1"/>
    </source>
</evidence>
<dbReference type="Pfam" id="PF05595">
    <property type="entry name" value="DUF771"/>
    <property type="match status" value="1"/>
</dbReference>
<dbReference type="Proteomes" id="UP000265862">
    <property type="component" value="Unassembled WGS sequence"/>
</dbReference>
<evidence type="ECO:0008006" key="3">
    <source>
        <dbReference type="Google" id="ProtNLM"/>
    </source>
</evidence>
<dbReference type="EMBL" id="QOCV01000011">
    <property type="protein sequence ID" value="RHW53686.1"/>
    <property type="molecule type" value="Genomic_DNA"/>
</dbReference>
<protein>
    <recommendedName>
        <fullName evidence="3">DUF771 domain-containing protein</fullName>
    </recommendedName>
</protein>
<dbReference type="AlphaFoldDB" id="A0A396SPU8"/>
<dbReference type="RefSeq" id="WP_118898207.1">
    <property type="nucleotide sequence ID" value="NZ_QOCV01000011.1"/>
</dbReference>
<proteinExistence type="predicted"/>
<sequence>METKDVIELPIPTGALITAVDTIMQERGYVPAESLKGKTIKMKEFSKKYCGNRAPEWIRTFIFDEYPEVDVNNGGWVVHPRRTKYGKTTIIFENRGAEWMEEHQLEIDWDAKLP</sequence>